<sequence length="164" mass="17583">MPFSWSARTTQTISAAAMSALLLVSARKHFQQPEFFAPVVPDYLCREDYAVGDAELDVRQDKAKAAAPRNGALAVMSREEWIAVSGLLEAAAAVGLLIPATRKAAARGTALMFTAFLAGHVDALRRAYSPAGTASARRIHTVRLPLQIPLILWAWSLAGAKRGV</sequence>
<dbReference type="PANTHER" id="PTHR36974:SF1">
    <property type="entry name" value="DOXX FAMILY MEMBRANE PROTEIN"/>
    <property type="match status" value="1"/>
</dbReference>
<name>A0ABV5XXC2_ARTRM</name>
<protein>
    <recommendedName>
        <fullName evidence="3">DoxX family protein</fullName>
    </recommendedName>
</protein>
<evidence type="ECO:0008006" key="3">
    <source>
        <dbReference type="Google" id="ProtNLM"/>
    </source>
</evidence>
<organism evidence="1 2">
    <name type="scientific">Arthrobacter ramosus</name>
    <dbReference type="NCBI Taxonomy" id="1672"/>
    <lineage>
        <taxon>Bacteria</taxon>
        <taxon>Bacillati</taxon>
        <taxon>Actinomycetota</taxon>
        <taxon>Actinomycetes</taxon>
        <taxon>Micrococcales</taxon>
        <taxon>Micrococcaceae</taxon>
        <taxon>Arthrobacter</taxon>
    </lineage>
</organism>
<dbReference type="EMBL" id="JBHMBC010000008">
    <property type="protein sequence ID" value="MFB9819401.1"/>
    <property type="molecule type" value="Genomic_DNA"/>
</dbReference>
<gene>
    <name evidence="1" type="ORF">ACFFP1_07790</name>
</gene>
<proteinExistence type="predicted"/>
<comment type="caution">
    <text evidence="1">The sequence shown here is derived from an EMBL/GenBank/DDBJ whole genome shotgun (WGS) entry which is preliminary data.</text>
</comment>
<evidence type="ECO:0000313" key="1">
    <source>
        <dbReference type="EMBL" id="MFB9819401.1"/>
    </source>
</evidence>
<dbReference type="Proteomes" id="UP001589702">
    <property type="component" value="Unassembled WGS sequence"/>
</dbReference>
<evidence type="ECO:0000313" key="2">
    <source>
        <dbReference type="Proteomes" id="UP001589702"/>
    </source>
</evidence>
<dbReference type="RefSeq" id="WP_234754018.1">
    <property type="nucleotide sequence ID" value="NZ_BAAAWN010000001.1"/>
</dbReference>
<dbReference type="PANTHER" id="PTHR36974">
    <property type="entry name" value="MEMBRANE PROTEIN-RELATED"/>
    <property type="match status" value="1"/>
</dbReference>
<keyword evidence="2" id="KW-1185">Reference proteome</keyword>
<accession>A0ABV5XXC2</accession>
<reference evidence="1 2" key="1">
    <citation type="submission" date="2024-09" db="EMBL/GenBank/DDBJ databases">
        <authorList>
            <person name="Sun Q."/>
            <person name="Mori K."/>
        </authorList>
    </citation>
    <scope>NUCLEOTIDE SEQUENCE [LARGE SCALE GENOMIC DNA]</scope>
    <source>
        <strain evidence="1 2">JCM 1334</strain>
    </source>
</reference>